<sequence>MEKYLTKENINNYTSNFYYNYFERGDDGCETFEFYSGIKDEIKQRYQYKNLQDMAEKIVRALCYIYNRKRNFPAYFNEDLCWYLHYWLGDKIYPLVKNKTIFSNIIRVIYEELYTNIPELFTVCKLVHSPIDQVRFNHNKILFDYSKDYKNIEMDTSNAKNTCDKDYKDYINKYISVYKEAYSDCYSGKGNNFDCAYFSELFDRNQFSTLSSFSCKQHDNNGVLLENQKAHEHPEPEPVHLYPQARVALPSTQQIVVQDAYLGMNHISDSSENPGTNENFPIEDTTKGSSSKTIAGSIVPVLGVSSFSLLLYKVTPVGGFINRLLGRNGNMYNNIIQMDEFNPYNDGMDPGSRRMNISYHRM</sequence>
<reference evidence="2" key="1">
    <citation type="submission" date="2000-06" db="EMBL/GenBank/DDBJ databases">
        <authorList>
            <person name="Oliver K."/>
            <person name="Bowman S."/>
            <person name="Hall N."/>
            <person name="Quail M."/>
            <person name="Rajandream M.A."/>
            <person name="Harris D."/>
            <person name="del Portillo H.A."/>
            <person name="Lanzer M."/>
            <person name="Barrell B.G."/>
        </authorList>
    </citation>
    <scope>NUCLEOTIDE SEQUENCE</scope>
</reference>
<dbReference type="EMBL" id="AL360354">
    <property type="protein sequence ID" value="CAB96714.1"/>
    <property type="molecule type" value="Genomic_DNA"/>
</dbReference>
<organism evidence="2">
    <name type="scientific">Plasmodium vivax</name>
    <name type="common">malaria parasite P. vivax</name>
    <dbReference type="NCBI Taxonomy" id="5855"/>
    <lineage>
        <taxon>Eukaryota</taxon>
        <taxon>Sar</taxon>
        <taxon>Alveolata</taxon>
        <taxon>Apicomplexa</taxon>
        <taxon>Aconoidasida</taxon>
        <taxon>Haemosporida</taxon>
        <taxon>Plasmodiidae</taxon>
        <taxon>Plasmodium</taxon>
        <taxon>Plasmodium (Plasmodium)</taxon>
    </lineage>
</organism>
<gene>
    <name evidence="2" type="primary">vir27</name>
</gene>
<proteinExistence type="predicted"/>
<dbReference type="VEuPathDB" id="PlasmoDB:PVPAM_000015000"/>
<evidence type="ECO:0000256" key="1">
    <source>
        <dbReference type="SAM" id="MobiDB-lite"/>
    </source>
</evidence>
<accession>Q9N884</accession>
<evidence type="ECO:0000313" key="2">
    <source>
        <dbReference type="EMBL" id="CAB96714.1"/>
    </source>
</evidence>
<dbReference type="InterPro" id="IPR008780">
    <property type="entry name" value="Plasmodium_Vir"/>
</dbReference>
<dbReference type="VEuPathDB" id="PlasmoDB:PVW1_100006400"/>
<feature type="region of interest" description="Disordered" evidence="1">
    <location>
        <begin position="267"/>
        <end position="291"/>
    </location>
</feature>
<name>Q9N884_PLAVI</name>
<dbReference type="VEuPathDB" id="PlasmoDB:PVX_150260"/>
<feature type="compositionally biased region" description="Polar residues" evidence="1">
    <location>
        <begin position="267"/>
        <end position="279"/>
    </location>
</feature>
<dbReference type="Pfam" id="PF05795">
    <property type="entry name" value="Plasmodium_Vir"/>
    <property type="match status" value="1"/>
</dbReference>
<dbReference type="AlphaFoldDB" id="Q9N884"/>
<dbReference type="VEuPathDB" id="PlasmoDB:PVP01_0003530"/>
<protein>
    <submittedName>
        <fullName evidence="2">Vir27 protein</fullName>
    </submittedName>
</protein>